<dbReference type="Pfam" id="PF12484">
    <property type="entry name" value="PPE-SVP"/>
    <property type="match status" value="1"/>
</dbReference>
<dbReference type="Proteomes" id="UP000243140">
    <property type="component" value="Unassembled WGS sequence"/>
</dbReference>
<accession>A0ABX3SWG1</accession>
<feature type="domain" description="PPE family C-terminal" evidence="3">
    <location>
        <begin position="274"/>
        <end position="352"/>
    </location>
</feature>
<dbReference type="SUPFAM" id="SSF140459">
    <property type="entry name" value="PE/PPE dimer-like"/>
    <property type="match status" value="1"/>
</dbReference>
<proteinExistence type="inferred from homology"/>
<dbReference type="InterPro" id="IPR038332">
    <property type="entry name" value="PPE_sf"/>
</dbReference>
<dbReference type="Pfam" id="PF00823">
    <property type="entry name" value="PPE"/>
    <property type="match status" value="1"/>
</dbReference>
<keyword evidence="5" id="KW-1185">Reference proteome</keyword>
<evidence type="ECO:0000259" key="3">
    <source>
        <dbReference type="Pfam" id="PF12484"/>
    </source>
</evidence>
<organism evidence="4 5">
    <name type="scientific">Mycobacterium malmoense</name>
    <dbReference type="NCBI Taxonomy" id="1780"/>
    <lineage>
        <taxon>Bacteria</taxon>
        <taxon>Bacillati</taxon>
        <taxon>Actinomycetota</taxon>
        <taxon>Actinomycetes</taxon>
        <taxon>Mycobacteriales</taxon>
        <taxon>Mycobacteriaceae</taxon>
        <taxon>Mycobacterium</taxon>
    </lineage>
</organism>
<dbReference type="Gene3D" id="1.20.1260.20">
    <property type="entry name" value="PPE superfamily"/>
    <property type="match status" value="1"/>
</dbReference>
<dbReference type="PANTHER" id="PTHR46766">
    <property type="entry name" value="GLUTAMINE-RICH PROTEIN 2"/>
    <property type="match status" value="1"/>
</dbReference>
<protein>
    <recommendedName>
        <fullName evidence="6">PPE family protein</fullName>
    </recommendedName>
</protein>
<evidence type="ECO:0000256" key="1">
    <source>
        <dbReference type="ARBA" id="ARBA00010652"/>
    </source>
</evidence>
<dbReference type="InterPro" id="IPR000030">
    <property type="entry name" value="PPE_dom"/>
</dbReference>
<sequence>MDFGALPPEVNSARMYSGPGPGTMLAAGVAWDQLATELRLAATHYGSVVSDLTTGPWRGSSSVSMAAAAASQVGWLNAVAAQAEGTAGQAWAAVSAYEAALGMTVPPPVIAANRAQLMSLVATNFLGQNTPAIAATEAHYAQMWAQDAAAMYTYAGASAAATRLSPFTGPPQAVAVSQAAALPRLLSSVPTVLQTLASPLASSENPLLETGYMLEAMMAISSSTSIASSLTGMVRVATMPAGLVTNVASSLGSALQGGLAGAAAGSANLGGAVSANLGRAASLGALSVPPSWAMNAAPAIGPAAPLGGGVESATGLGAFAPGGLLGGLPLAMRARNVRGGPRIEQGRSVIPRTVFAG</sequence>
<dbReference type="EMBL" id="MVHV01000002">
    <property type="protein sequence ID" value="ORA84942.1"/>
    <property type="molecule type" value="Genomic_DNA"/>
</dbReference>
<gene>
    <name evidence="4" type="ORF">BST29_01695</name>
</gene>
<dbReference type="RefSeq" id="WP_071509776.1">
    <property type="nucleotide sequence ID" value="NZ_CP060015.1"/>
</dbReference>
<dbReference type="InterPro" id="IPR022171">
    <property type="entry name" value="PPE_C"/>
</dbReference>
<comment type="caution">
    <text evidence="4">The sequence shown here is derived from an EMBL/GenBank/DDBJ whole genome shotgun (WGS) entry which is preliminary data.</text>
</comment>
<evidence type="ECO:0008006" key="6">
    <source>
        <dbReference type="Google" id="ProtNLM"/>
    </source>
</evidence>
<comment type="similarity">
    <text evidence="1">Belongs to the mycobacterial PPE family.</text>
</comment>
<dbReference type="PANTHER" id="PTHR46766:SF1">
    <property type="entry name" value="GLUTAMINE-RICH PROTEIN 2"/>
    <property type="match status" value="1"/>
</dbReference>
<evidence type="ECO:0000313" key="4">
    <source>
        <dbReference type="EMBL" id="ORA84942.1"/>
    </source>
</evidence>
<evidence type="ECO:0000313" key="5">
    <source>
        <dbReference type="Proteomes" id="UP000243140"/>
    </source>
</evidence>
<feature type="domain" description="PPE" evidence="2">
    <location>
        <begin position="2"/>
        <end position="164"/>
    </location>
</feature>
<name>A0ABX3SWG1_MYCMA</name>
<evidence type="ECO:0000259" key="2">
    <source>
        <dbReference type="Pfam" id="PF00823"/>
    </source>
</evidence>
<reference evidence="4 5" key="1">
    <citation type="submission" date="2017-02" db="EMBL/GenBank/DDBJ databases">
        <title>The new phylogeny of genus Mycobacterium.</title>
        <authorList>
            <person name="Tortoli E."/>
            <person name="Trovato A."/>
            <person name="Cirillo D.M."/>
        </authorList>
    </citation>
    <scope>NUCLEOTIDE SEQUENCE [LARGE SCALE GENOMIC DNA]</scope>
    <source>
        <strain evidence="4 5">IP1130001</strain>
    </source>
</reference>